<dbReference type="Gene3D" id="1.10.10.10">
    <property type="entry name" value="Winged helix-like DNA-binding domain superfamily/Winged helix DNA-binding domain"/>
    <property type="match status" value="1"/>
</dbReference>
<evidence type="ECO:0000259" key="4">
    <source>
        <dbReference type="PROSITE" id="PS50949"/>
    </source>
</evidence>
<dbReference type="RefSeq" id="WP_121033109.1">
    <property type="nucleotide sequence ID" value="NZ_JACHVT010000002.1"/>
</dbReference>
<protein>
    <submittedName>
        <fullName evidence="5">DNA-binding transcriptional regulator YhcF (GntR family)</fullName>
    </submittedName>
    <submittedName>
        <fullName evidence="6">GntR family transcriptional regulator</fullName>
    </submittedName>
</protein>
<name>A0A495Y0P2_9MICO</name>
<evidence type="ECO:0000313" key="7">
    <source>
        <dbReference type="Proteomes" id="UP000278440"/>
    </source>
</evidence>
<keyword evidence="3" id="KW-0804">Transcription</keyword>
<evidence type="ECO:0000256" key="3">
    <source>
        <dbReference type="ARBA" id="ARBA00023163"/>
    </source>
</evidence>
<dbReference type="EMBL" id="JACHVT010000002">
    <property type="protein sequence ID" value="MBB2985954.1"/>
    <property type="molecule type" value="Genomic_DNA"/>
</dbReference>
<dbReference type="PANTHER" id="PTHR38445:SF7">
    <property type="entry name" value="GNTR-FAMILY TRANSCRIPTIONAL REGULATOR"/>
    <property type="match status" value="1"/>
</dbReference>
<dbReference type="InterPro" id="IPR036390">
    <property type="entry name" value="WH_DNA-bd_sf"/>
</dbReference>
<dbReference type="GO" id="GO:0003677">
    <property type="term" value="F:DNA binding"/>
    <property type="evidence" value="ECO:0007669"/>
    <property type="project" value="UniProtKB-KW"/>
</dbReference>
<dbReference type="EMBL" id="RBXT01000001">
    <property type="protein sequence ID" value="RKT78714.1"/>
    <property type="molecule type" value="Genomic_DNA"/>
</dbReference>
<comment type="caution">
    <text evidence="6">The sequence shown here is derived from an EMBL/GenBank/DDBJ whole genome shotgun (WGS) entry which is preliminary data.</text>
</comment>
<dbReference type="AlphaFoldDB" id="A0A495Y0P2"/>
<dbReference type="InterPro" id="IPR036388">
    <property type="entry name" value="WH-like_DNA-bd_sf"/>
</dbReference>
<accession>A0A495Y0P2</accession>
<keyword evidence="7" id="KW-1185">Reference proteome</keyword>
<evidence type="ECO:0000256" key="1">
    <source>
        <dbReference type="ARBA" id="ARBA00023015"/>
    </source>
</evidence>
<reference evidence="5 8" key="2">
    <citation type="submission" date="2020-08" db="EMBL/GenBank/DDBJ databases">
        <title>Genomic Encyclopedia of Type Strains, Phase IV (KMG-V): Genome sequencing to study the core and pangenomes of soil and plant-associated prokaryotes.</title>
        <authorList>
            <person name="Whitman W."/>
        </authorList>
    </citation>
    <scope>NUCLEOTIDE SEQUENCE [LARGE SCALE GENOMIC DNA]</scope>
    <source>
        <strain evidence="5 8">B3ACCR2</strain>
    </source>
</reference>
<dbReference type="SUPFAM" id="SSF46785">
    <property type="entry name" value="Winged helix' DNA-binding domain"/>
    <property type="match status" value="1"/>
</dbReference>
<organism evidence="6 7">
    <name type="scientific">Terracoccus luteus</name>
    <dbReference type="NCBI Taxonomy" id="53356"/>
    <lineage>
        <taxon>Bacteria</taxon>
        <taxon>Bacillati</taxon>
        <taxon>Actinomycetota</taxon>
        <taxon>Actinomycetes</taxon>
        <taxon>Micrococcales</taxon>
        <taxon>Intrasporangiaceae</taxon>
        <taxon>Terracoccus</taxon>
    </lineage>
</organism>
<proteinExistence type="predicted"/>
<dbReference type="SMART" id="SM00345">
    <property type="entry name" value="HTH_GNTR"/>
    <property type="match status" value="1"/>
</dbReference>
<keyword evidence="1" id="KW-0805">Transcription regulation</keyword>
<dbReference type="Proteomes" id="UP000590811">
    <property type="component" value="Unassembled WGS sequence"/>
</dbReference>
<evidence type="ECO:0000256" key="2">
    <source>
        <dbReference type="ARBA" id="ARBA00023125"/>
    </source>
</evidence>
<dbReference type="PANTHER" id="PTHR38445">
    <property type="entry name" value="HTH-TYPE TRANSCRIPTIONAL REPRESSOR YTRA"/>
    <property type="match status" value="1"/>
</dbReference>
<reference evidence="6 7" key="1">
    <citation type="submission" date="2018-10" db="EMBL/GenBank/DDBJ databases">
        <title>Sequencing the genomes of 1000 actinobacteria strains.</title>
        <authorList>
            <person name="Klenk H.-P."/>
        </authorList>
    </citation>
    <scope>NUCLEOTIDE SEQUENCE [LARGE SCALE GENOMIC DNA]</scope>
    <source>
        <strain evidence="6 7">DSM 44267</strain>
    </source>
</reference>
<keyword evidence="2 5" id="KW-0238">DNA-binding</keyword>
<dbReference type="PROSITE" id="PS50949">
    <property type="entry name" value="HTH_GNTR"/>
    <property type="match status" value="1"/>
</dbReference>
<dbReference type="CDD" id="cd07377">
    <property type="entry name" value="WHTH_GntR"/>
    <property type="match status" value="1"/>
</dbReference>
<dbReference type="OrthoDB" id="4307011at2"/>
<gene>
    <name evidence="6" type="ORF">DFJ68_2163</name>
    <name evidence="5" type="ORF">FHW14_001103</name>
</gene>
<dbReference type="Pfam" id="PF00392">
    <property type="entry name" value="GntR"/>
    <property type="match status" value="1"/>
</dbReference>
<evidence type="ECO:0000313" key="8">
    <source>
        <dbReference type="Proteomes" id="UP000590811"/>
    </source>
</evidence>
<dbReference type="GO" id="GO:0003700">
    <property type="term" value="F:DNA-binding transcription factor activity"/>
    <property type="evidence" value="ECO:0007669"/>
    <property type="project" value="InterPro"/>
</dbReference>
<feature type="domain" description="HTH gntR-type" evidence="4">
    <location>
        <begin position="14"/>
        <end position="82"/>
    </location>
</feature>
<sequence>MTTAALSVDPGSPVPVFEQVRSQLAALIEAGSLAPGERLPAIRQLAADLGLAAGTVARVYRELEQAGLVASRVRSGTVVSPRSRWRGARPAVAPSVDPASASPLDDAADTLVAAAGRAGLDLDATLALVRTRWPA</sequence>
<evidence type="ECO:0000313" key="5">
    <source>
        <dbReference type="EMBL" id="MBB2985954.1"/>
    </source>
</evidence>
<dbReference type="Proteomes" id="UP000278440">
    <property type="component" value="Unassembled WGS sequence"/>
</dbReference>
<dbReference type="InterPro" id="IPR000524">
    <property type="entry name" value="Tscrpt_reg_HTH_GntR"/>
</dbReference>
<evidence type="ECO:0000313" key="6">
    <source>
        <dbReference type="EMBL" id="RKT78714.1"/>
    </source>
</evidence>